<accession>U4LEB6</accession>
<dbReference type="eggNOG" id="KOG0406">
    <property type="taxonomic scope" value="Eukaryota"/>
</dbReference>
<evidence type="ECO:0000313" key="3">
    <source>
        <dbReference type="EMBL" id="CCX13100.1"/>
    </source>
</evidence>
<dbReference type="InterPro" id="IPR040079">
    <property type="entry name" value="Glutathione_S-Trfase"/>
</dbReference>
<evidence type="ECO:0000259" key="2">
    <source>
        <dbReference type="PROSITE" id="PS50404"/>
    </source>
</evidence>
<dbReference type="InterPro" id="IPR036249">
    <property type="entry name" value="Thioredoxin-like_sf"/>
</dbReference>
<dbReference type="Gene3D" id="3.40.30.10">
    <property type="entry name" value="Glutaredoxin"/>
    <property type="match status" value="1"/>
</dbReference>
<feature type="region of interest" description="Disordered" evidence="1">
    <location>
        <begin position="75"/>
        <end position="97"/>
    </location>
</feature>
<keyword evidence="3" id="KW-0808">Transferase</keyword>
<evidence type="ECO:0000313" key="4">
    <source>
        <dbReference type="Proteomes" id="UP000018144"/>
    </source>
</evidence>
<dbReference type="OMA" id="VWISLEY"/>
<dbReference type="SFLD" id="SFLDS00019">
    <property type="entry name" value="Glutathione_Transferase_(cytos"/>
    <property type="match status" value="1"/>
</dbReference>
<name>U4LEB6_PYROM</name>
<feature type="region of interest" description="Disordered" evidence="1">
    <location>
        <begin position="249"/>
        <end position="272"/>
    </location>
</feature>
<dbReference type="PROSITE" id="PS50404">
    <property type="entry name" value="GST_NTER"/>
    <property type="match status" value="1"/>
</dbReference>
<gene>
    <name evidence="3" type="ORF">PCON_12693</name>
</gene>
<dbReference type="EMBL" id="HF935778">
    <property type="protein sequence ID" value="CCX13100.1"/>
    <property type="molecule type" value="Genomic_DNA"/>
</dbReference>
<feature type="region of interest" description="Disordered" evidence="1">
    <location>
        <begin position="171"/>
        <end position="221"/>
    </location>
</feature>
<reference evidence="3 4" key="1">
    <citation type="journal article" date="2013" name="PLoS Genet.">
        <title>The genome and development-dependent transcriptomes of Pyronema confluens: a window into fungal evolution.</title>
        <authorList>
            <person name="Traeger S."/>
            <person name="Altegoer F."/>
            <person name="Freitag M."/>
            <person name="Gabaldon T."/>
            <person name="Kempken F."/>
            <person name="Kumar A."/>
            <person name="Marcet-Houben M."/>
            <person name="Poggeler S."/>
            <person name="Stajich J.E."/>
            <person name="Nowrousian M."/>
        </authorList>
    </citation>
    <scope>NUCLEOTIDE SEQUENCE [LARGE SCALE GENOMIC DNA]</scope>
    <source>
        <strain evidence="4">CBS 100304</strain>
        <tissue evidence="3">Vegetative mycelium</tissue>
    </source>
</reference>
<dbReference type="InterPro" id="IPR004045">
    <property type="entry name" value="Glutathione_S-Trfase_N"/>
</dbReference>
<dbReference type="STRING" id="1076935.U4LEB6"/>
<feature type="compositionally biased region" description="Basic and acidic residues" evidence="1">
    <location>
        <begin position="181"/>
        <end position="198"/>
    </location>
</feature>
<dbReference type="OrthoDB" id="4951845at2759"/>
<evidence type="ECO:0000256" key="1">
    <source>
        <dbReference type="SAM" id="MobiDB-lite"/>
    </source>
</evidence>
<protein>
    <submittedName>
        <fullName evidence="3">Similar to Glutathione S-transferase U1 acc. no. Q9ZW30</fullName>
    </submittedName>
</protein>
<dbReference type="Pfam" id="PF13417">
    <property type="entry name" value="GST_N_3"/>
    <property type="match status" value="1"/>
</dbReference>
<dbReference type="AlphaFoldDB" id="U4LEB6"/>
<dbReference type="CDD" id="cd00570">
    <property type="entry name" value="GST_N_family"/>
    <property type="match status" value="1"/>
</dbReference>
<dbReference type="InterPro" id="IPR050983">
    <property type="entry name" value="GST_Omega/HSP26"/>
</dbReference>
<dbReference type="SFLD" id="SFLDG00358">
    <property type="entry name" value="Main_(cytGST)"/>
    <property type="match status" value="1"/>
</dbReference>
<dbReference type="Proteomes" id="UP000018144">
    <property type="component" value="Unassembled WGS sequence"/>
</dbReference>
<dbReference type="Gene3D" id="1.20.1050.10">
    <property type="match status" value="1"/>
</dbReference>
<feature type="domain" description="GST N-terminal" evidence="2">
    <location>
        <begin position="405"/>
        <end position="493"/>
    </location>
</feature>
<dbReference type="PANTHER" id="PTHR43968:SF6">
    <property type="entry name" value="GLUTATHIONE S-TRANSFERASE OMEGA"/>
    <property type="match status" value="1"/>
</dbReference>
<dbReference type="InterPro" id="IPR036282">
    <property type="entry name" value="Glutathione-S-Trfase_C_sf"/>
</dbReference>
<organism evidence="3 4">
    <name type="scientific">Pyronema omphalodes (strain CBS 100304)</name>
    <name type="common">Pyronema confluens</name>
    <dbReference type="NCBI Taxonomy" id="1076935"/>
    <lineage>
        <taxon>Eukaryota</taxon>
        <taxon>Fungi</taxon>
        <taxon>Dikarya</taxon>
        <taxon>Ascomycota</taxon>
        <taxon>Pezizomycotina</taxon>
        <taxon>Pezizomycetes</taxon>
        <taxon>Pezizales</taxon>
        <taxon>Pyronemataceae</taxon>
        <taxon>Pyronema</taxon>
    </lineage>
</organism>
<dbReference type="SUPFAM" id="SSF47616">
    <property type="entry name" value="GST C-terminal domain-like"/>
    <property type="match status" value="1"/>
</dbReference>
<dbReference type="SUPFAM" id="SSF52833">
    <property type="entry name" value="Thioredoxin-like"/>
    <property type="match status" value="1"/>
</dbReference>
<proteinExistence type="predicted"/>
<feature type="region of interest" description="Disordered" evidence="1">
    <location>
        <begin position="296"/>
        <end position="328"/>
    </location>
</feature>
<keyword evidence="4" id="KW-1185">Reference proteome</keyword>
<dbReference type="PANTHER" id="PTHR43968">
    <property type="match status" value="1"/>
</dbReference>
<dbReference type="GO" id="GO:0016740">
    <property type="term" value="F:transferase activity"/>
    <property type="evidence" value="ECO:0007669"/>
    <property type="project" value="UniProtKB-KW"/>
</dbReference>
<sequence length="641" mass="71066">MATPTPTHPPVACEDPPDLQLWRERLFHVTEQFVLSEEEWNTYWPHIDNVWSHRSTQVSKNGPIKTHYYDCRLKGRPPGAAPSLSNPNRKKRRRVARERDLCDMKIKVTEAVVVQHGDGDKSASLAPVTTYTVERIRREVLHRAIPGGGYIVEKLDRDLLIAEHQRIKSGAACDGSQRQDQLGDGRQPHEGRQQDRNHQQQHHRQQKKQQQLEDGVSGLSMGVSMGSLSTAAGSMAAVSTGVGLSMEAASSMGGSSSMANASSMATAPSTSGSSIGASMATASSLSTALMATAPQMPTPTAQSHLQQPREWGPSCDNGQPQVDDTGSGGSGAVSLVDLSLDFYGVPGLLGEVHRHTLAYSDSIKKCSVHRELLKKSKELKSQQKTYHKKATGQAAQTVKKHSREHELKLFGSCFCPFVQRVWIALEFKEMDYQYIEIDPYAKPKELTDINPHGLVPALMHGELISDVDWGCRWGCYESTVLLDYLEDLGEGASLFPQDPRERAHTRLWADHANRNIVPGFYRLLQAQDAAKQAEYAGELTAEGSTMSYVDVSVAPWFLRISRVLHNYRGWPLPDKNSRLGKWIDALETSEAVKNTTSDNVLYIDSYERYAGKICKRAVHTKIIQFIANTSFTAISTTDQQF</sequence>
<dbReference type="GO" id="GO:0005737">
    <property type="term" value="C:cytoplasm"/>
    <property type="evidence" value="ECO:0007669"/>
    <property type="project" value="TreeGrafter"/>
</dbReference>